<dbReference type="InterPro" id="IPR019385">
    <property type="entry name" value="PHAX_RNA-binding_domain"/>
</dbReference>
<protein>
    <submittedName>
        <fullName evidence="6">Ankyrin repeat-containing protein</fullName>
    </submittedName>
</protein>
<dbReference type="PANTHER" id="PTHR24123">
    <property type="entry name" value="ANKYRIN REPEAT-CONTAINING"/>
    <property type="match status" value="1"/>
</dbReference>
<dbReference type="Pfam" id="PF12796">
    <property type="entry name" value="Ank_2"/>
    <property type="match status" value="2"/>
</dbReference>
<evidence type="ECO:0000256" key="2">
    <source>
        <dbReference type="ARBA" id="ARBA00023043"/>
    </source>
</evidence>
<accession>A0A1D3CRZ6</accession>
<dbReference type="SUPFAM" id="SSF48403">
    <property type="entry name" value="Ankyrin repeat"/>
    <property type="match status" value="1"/>
</dbReference>
<dbReference type="PROSITE" id="PS50088">
    <property type="entry name" value="ANK_REPEAT"/>
    <property type="match status" value="3"/>
</dbReference>
<feature type="compositionally biased region" description="Low complexity" evidence="4">
    <location>
        <begin position="40"/>
        <end position="50"/>
    </location>
</feature>
<evidence type="ECO:0000259" key="5">
    <source>
        <dbReference type="Pfam" id="PF10258"/>
    </source>
</evidence>
<dbReference type="Proteomes" id="UP000095192">
    <property type="component" value="Unassembled WGS sequence"/>
</dbReference>
<dbReference type="InterPro" id="IPR002110">
    <property type="entry name" value="Ankyrin_rpt"/>
</dbReference>
<dbReference type="Gene3D" id="1.10.10.1440">
    <property type="entry name" value="PHAX RNA-binding domain"/>
    <property type="match status" value="1"/>
</dbReference>
<evidence type="ECO:0000256" key="4">
    <source>
        <dbReference type="SAM" id="MobiDB-lite"/>
    </source>
</evidence>
<organism evidence="6 7">
    <name type="scientific">Cyclospora cayetanensis</name>
    <dbReference type="NCBI Taxonomy" id="88456"/>
    <lineage>
        <taxon>Eukaryota</taxon>
        <taxon>Sar</taxon>
        <taxon>Alveolata</taxon>
        <taxon>Apicomplexa</taxon>
        <taxon>Conoidasida</taxon>
        <taxon>Coccidia</taxon>
        <taxon>Eucoccidiorida</taxon>
        <taxon>Eimeriorina</taxon>
        <taxon>Eimeriidae</taxon>
        <taxon>Cyclospora</taxon>
    </lineage>
</organism>
<gene>
    <name evidence="6" type="ORF">cyc_01694</name>
</gene>
<dbReference type="InterPro" id="IPR051165">
    <property type="entry name" value="Multifunctional_ANK_Repeat"/>
</dbReference>
<feature type="region of interest" description="Disordered" evidence="4">
    <location>
        <begin position="574"/>
        <end position="593"/>
    </location>
</feature>
<feature type="region of interest" description="Disordered" evidence="4">
    <location>
        <begin position="142"/>
        <end position="167"/>
    </location>
</feature>
<dbReference type="Gene3D" id="1.25.40.20">
    <property type="entry name" value="Ankyrin repeat-containing domain"/>
    <property type="match status" value="2"/>
</dbReference>
<evidence type="ECO:0000256" key="1">
    <source>
        <dbReference type="ARBA" id="ARBA00022737"/>
    </source>
</evidence>
<keyword evidence="2 3" id="KW-0040">ANK repeat</keyword>
<keyword evidence="7" id="KW-1185">Reference proteome</keyword>
<proteinExistence type="predicted"/>
<evidence type="ECO:0000313" key="6">
    <source>
        <dbReference type="EMBL" id="OEH73977.1"/>
    </source>
</evidence>
<dbReference type="PANTHER" id="PTHR24123:SF33">
    <property type="entry name" value="PROTEIN HOS4"/>
    <property type="match status" value="1"/>
</dbReference>
<dbReference type="VEuPathDB" id="ToxoDB:LOC34618660"/>
<keyword evidence="1" id="KW-0677">Repeat</keyword>
<dbReference type="AlphaFoldDB" id="A0A1D3CRZ6"/>
<dbReference type="PROSITE" id="PS50297">
    <property type="entry name" value="ANK_REP_REGION"/>
    <property type="match status" value="3"/>
</dbReference>
<reference evidence="6 7" key="1">
    <citation type="journal article" date="2016" name="BMC Genomics">
        <title>Comparative genomics reveals Cyclospora cayetanensis possesses coccidia-like metabolism and invasion components but unique surface antigens.</title>
        <authorList>
            <person name="Liu S."/>
            <person name="Wang L."/>
            <person name="Zheng H."/>
            <person name="Xu Z."/>
            <person name="Roellig D.M."/>
            <person name="Li N."/>
            <person name="Frace M.A."/>
            <person name="Tang K."/>
            <person name="Arrowood M.J."/>
            <person name="Moss D.M."/>
            <person name="Zhang L."/>
            <person name="Feng Y."/>
            <person name="Xiao L."/>
        </authorList>
    </citation>
    <scope>NUCLEOTIDE SEQUENCE [LARGE SCALE GENOMIC DNA]</scope>
    <source>
        <strain evidence="6 7">CHN_HEN01</strain>
    </source>
</reference>
<comment type="caution">
    <text evidence="6">The sequence shown here is derived from an EMBL/GenBank/DDBJ whole genome shotgun (WGS) entry which is preliminary data.</text>
</comment>
<feature type="repeat" description="ANK" evidence="3">
    <location>
        <begin position="271"/>
        <end position="303"/>
    </location>
</feature>
<dbReference type="InParanoid" id="A0A1D3CRZ6"/>
<sequence length="718" mass="76512">MCPWALLPVCASMCPQHLRTSLLPGASARRDSSGRLSGCPKQPIWQPQQPKEAKQRQDLQQQLRQLKQKTEFGGATVEQTILPTPEAEALGDLDIEPPLDICPSEGGFPPPLLQQTVVMADADASQATPSTTPDLYQQLPQPHFCLPPPAPDGEHGRSASQKSETGRTDIVRLCLERGASPAAADSIGRTPLHYAAATGVAQAVSLLLKYAAHPKQQQQEGQGAAALVDISDKKRWTPLLIAVTKEHVPCTAHLDSGSSNSTGGGGVPLQTWSSAIHFAAIKGNIPISELLLQHGSTVNDLDSDARPPLHYAACRDKPDYVRWLLQHGARPDLLDINQRGAFHAVATRGNLQVVQLLLEATPPKTLLRLLLQQDAWGLTAEALAKLHGHRSMHLLLKSYREAVESQVGLEEAAAAATSRAVGAQGLSDAAVSATIAEVLATGLQELKKAKLVRAVQRLGTLPCLKAYQQTLMIQALGGMLVADGSRRKTAGGVFFTVLGEFAKEGQISREDLAFVNAEDCETRKAVKRRTRHSLETATRGPVPARVSEDTAAVAAAQQQQHLQQAALAAAGFPPALKPQNNQQQQRRSAAAFSTKSKRQQALNCAAAEGAAVDIPMESTSLAFYASKGANPCALLHSCTFDAPEMITKANAYRLLGTGAAGGAQWRKGGCAGKANIFLNSWLQPHRRFIAVVSPVGKGSLNGALKGSKEEPSVLRAKE</sequence>
<dbReference type="InterPro" id="IPR038092">
    <property type="entry name" value="PHAX_RNA-binding_sf"/>
</dbReference>
<evidence type="ECO:0000256" key="3">
    <source>
        <dbReference type="PROSITE-ProRule" id="PRU00023"/>
    </source>
</evidence>
<feature type="repeat" description="ANK" evidence="3">
    <location>
        <begin position="187"/>
        <end position="219"/>
    </location>
</feature>
<dbReference type="VEuPathDB" id="ToxoDB:cyc_01694"/>
<name>A0A1D3CRZ6_9EIME</name>
<feature type="repeat" description="ANK" evidence="3">
    <location>
        <begin position="304"/>
        <end position="336"/>
    </location>
</feature>
<dbReference type="InterPro" id="IPR036770">
    <property type="entry name" value="Ankyrin_rpt-contain_sf"/>
</dbReference>
<dbReference type="Pfam" id="PF10258">
    <property type="entry name" value="PHAX_RNA-bd"/>
    <property type="match status" value="1"/>
</dbReference>
<dbReference type="PRINTS" id="PR01415">
    <property type="entry name" value="ANKYRIN"/>
</dbReference>
<dbReference type="SMART" id="SM00248">
    <property type="entry name" value="ANK"/>
    <property type="match status" value="5"/>
</dbReference>
<dbReference type="EMBL" id="JROU02002178">
    <property type="protein sequence ID" value="OEH73977.1"/>
    <property type="molecule type" value="Genomic_DNA"/>
</dbReference>
<feature type="region of interest" description="Disordered" evidence="4">
    <location>
        <begin position="25"/>
        <end position="57"/>
    </location>
</feature>
<evidence type="ECO:0000313" key="7">
    <source>
        <dbReference type="Proteomes" id="UP000095192"/>
    </source>
</evidence>
<feature type="domain" description="Phosphorylated adapter RNA export protein RNA-binding" evidence="5">
    <location>
        <begin position="436"/>
        <end position="515"/>
    </location>
</feature>